<reference evidence="1 2" key="1">
    <citation type="submission" date="2024-03" db="EMBL/GenBank/DDBJ databases">
        <title>The Acrasis kona genome and developmental transcriptomes reveal deep origins of eukaryotic multicellular pathways.</title>
        <authorList>
            <person name="Sheikh S."/>
            <person name="Fu C.-J."/>
            <person name="Brown M.W."/>
            <person name="Baldauf S.L."/>
        </authorList>
    </citation>
    <scope>NUCLEOTIDE SEQUENCE [LARGE SCALE GENOMIC DNA]</scope>
    <source>
        <strain evidence="1 2">ATCC MYA-3509</strain>
    </source>
</reference>
<comment type="caution">
    <text evidence="1">The sequence shown here is derived from an EMBL/GenBank/DDBJ whole genome shotgun (WGS) entry which is preliminary data.</text>
</comment>
<proteinExistence type="predicted"/>
<gene>
    <name evidence="1" type="ORF">AKO1_014291</name>
</gene>
<protein>
    <submittedName>
        <fullName evidence="1">DNA mismatch repair protein</fullName>
    </submittedName>
</protein>
<dbReference type="EMBL" id="JAOPGA020000886">
    <property type="protein sequence ID" value="KAL0482729.1"/>
    <property type="molecule type" value="Genomic_DNA"/>
</dbReference>
<evidence type="ECO:0000313" key="1">
    <source>
        <dbReference type="EMBL" id="KAL0482729.1"/>
    </source>
</evidence>
<evidence type="ECO:0000313" key="2">
    <source>
        <dbReference type="Proteomes" id="UP001431209"/>
    </source>
</evidence>
<organism evidence="1 2">
    <name type="scientific">Acrasis kona</name>
    <dbReference type="NCBI Taxonomy" id="1008807"/>
    <lineage>
        <taxon>Eukaryota</taxon>
        <taxon>Discoba</taxon>
        <taxon>Heterolobosea</taxon>
        <taxon>Tetramitia</taxon>
        <taxon>Eutetramitia</taxon>
        <taxon>Acrasidae</taxon>
        <taxon>Acrasis</taxon>
    </lineage>
</organism>
<name>A0AAW2Z1D0_9EUKA</name>
<dbReference type="Proteomes" id="UP001431209">
    <property type="component" value="Unassembled WGS sequence"/>
</dbReference>
<dbReference type="AlphaFoldDB" id="A0AAW2Z1D0"/>
<sequence length="73" mass="8450">MVRIIEGNHILGSEANPHIPIDKLLKDDNIQFVDKKYDSDGLYTFYFRDGKTGDELVYNKVSPDTHHGLRKFL</sequence>
<keyword evidence="2" id="KW-1185">Reference proteome</keyword>
<accession>A0AAW2Z1D0</accession>